<name>A0A1U7CW42_9BACT</name>
<feature type="region of interest" description="Disordered" evidence="1">
    <location>
        <begin position="165"/>
        <end position="240"/>
    </location>
</feature>
<dbReference type="KEGG" id="pbor:BSF38_04670"/>
<protein>
    <submittedName>
        <fullName evidence="2">Uncharacterized protein</fullName>
    </submittedName>
</protein>
<dbReference type="EMBL" id="CP019082">
    <property type="protein sequence ID" value="APW63109.1"/>
    <property type="molecule type" value="Genomic_DNA"/>
</dbReference>
<evidence type="ECO:0000313" key="3">
    <source>
        <dbReference type="Proteomes" id="UP000186309"/>
    </source>
</evidence>
<keyword evidence="3" id="KW-1185">Reference proteome</keyword>
<feature type="compositionally biased region" description="Basic and acidic residues" evidence="1">
    <location>
        <begin position="268"/>
        <end position="278"/>
    </location>
</feature>
<feature type="region of interest" description="Disordered" evidence="1">
    <location>
        <begin position="260"/>
        <end position="298"/>
    </location>
</feature>
<evidence type="ECO:0000256" key="1">
    <source>
        <dbReference type="SAM" id="MobiDB-lite"/>
    </source>
</evidence>
<feature type="region of interest" description="Disordered" evidence="1">
    <location>
        <begin position="117"/>
        <end position="146"/>
    </location>
</feature>
<evidence type="ECO:0000313" key="2">
    <source>
        <dbReference type="EMBL" id="APW63109.1"/>
    </source>
</evidence>
<feature type="compositionally biased region" description="Polar residues" evidence="1">
    <location>
        <begin position="231"/>
        <end position="240"/>
    </location>
</feature>
<dbReference type="Proteomes" id="UP000186309">
    <property type="component" value="Chromosome"/>
</dbReference>
<reference evidence="3" key="1">
    <citation type="submission" date="2016-12" db="EMBL/GenBank/DDBJ databases">
        <title>Comparative genomics of four Isosphaeraceae planctomycetes: a common pool of plasmids and glycoside hydrolase genes.</title>
        <authorList>
            <person name="Ivanova A."/>
        </authorList>
    </citation>
    <scope>NUCLEOTIDE SEQUENCE [LARGE SCALE GENOMIC DNA]</scope>
    <source>
        <strain evidence="3">PX4</strain>
    </source>
</reference>
<dbReference type="AlphaFoldDB" id="A0A1U7CW42"/>
<gene>
    <name evidence="2" type="ORF">BSF38_04670</name>
</gene>
<feature type="compositionally biased region" description="Basic and acidic residues" evidence="1">
    <location>
        <begin position="188"/>
        <end position="204"/>
    </location>
</feature>
<organism evidence="2 3">
    <name type="scientific">Paludisphaera borealis</name>
    <dbReference type="NCBI Taxonomy" id="1387353"/>
    <lineage>
        <taxon>Bacteria</taxon>
        <taxon>Pseudomonadati</taxon>
        <taxon>Planctomycetota</taxon>
        <taxon>Planctomycetia</taxon>
        <taxon>Isosphaerales</taxon>
        <taxon>Isosphaeraceae</taxon>
        <taxon>Paludisphaera</taxon>
    </lineage>
</organism>
<accession>A0A1U7CW42</accession>
<proteinExistence type="predicted"/>
<sequence>MRMGWRVGRVRVQARSASECIVLRSLIRHASGEFTRWRFGLPFRSPIVPRVVYRAIGHAAEAAPILMKMGACGRPRPVGAPLVGARFVSHRPLTLGDRAPTANHRPEFSGQLEAPAIGRPSTLQDQYAEPRRASSAGRPRSYIHNGESAGDRLFVNLAVGARFTGGSLPPPALGASKKRRTDPIVIGPREEADRTRADPKKNARTDPIGASLKRESRAAPTKRQHGKREQTNPIPESSVSMQRVLCKCLTGRTAGRRSKVFGANGPKFGRDGGKDVGARNRRLSARTDPIRPSCVERG</sequence>